<evidence type="ECO:0008006" key="2">
    <source>
        <dbReference type="Google" id="ProtNLM"/>
    </source>
</evidence>
<name>A0A6C0J3P6_9ZZZZ</name>
<accession>A0A6C0J3P6</accession>
<organism evidence="1">
    <name type="scientific">viral metagenome</name>
    <dbReference type="NCBI Taxonomy" id="1070528"/>
    <lineage>
        <taxon>unclassified sequences</taxon>
        <taxon>metagenomes</taxon>
        <taxon>organismal metagenomes</taxon>
    </lineage>
</organism>
<proteinExistence type="predicted"/>
<protein>
    <recommendedName>
        <fullName evidence="2">Glycosyltransferase</fullName>
    </recommendedName>
</protein>
<reference evidence="1" key="1">
    <citation type="journal article" date="2020" name="Nature">
        <title>Giant virus diversity and host interactions through global metagenomics.</title>
        <authorList>
            <person name="Schulz F."/>
            <person name="Roux S."/>
            <person name="Paez-Espino D."/>
            <person name="Jungbluth S."/>
            <person name="Walsh D.A."/>
            <person name="Denef V.J."/>
            <person name="McMahon K.D."/>
            <person name="Konstantinidis K.T."/>
            <person name="Eloe-Fadrosh E.A."/>
            <person name="Kyrpides N.C."/>
            <person name="Woyke T."/>
        </authorList>
    </citation>
    <scope>NUCLEOTIDE SEQUENCE</scope>
    <source>
        <strain evidence="1">GVMAG-M-3300025860-12</strain>
    </source>
</reference>
<dbReference type="EMBL" id="MN740325">
    <property type="protein sequence ID" value="QHU00252.1"/>
    <property type="molecule type" value="Genomic_DNA"/>
</dbReference>
<evidence type="ECO:0000313" key="1">
    <source>
        <dbReference type="EMBL" id="QHU00252.1"/>
    </source>
</evidence>
<sequence length="269" mass="32837">MDYNIAFLITLKNYDRFLKYFNKLKYFPNLTVIFVYDDNDKLDNKFTNFKKESKFKVIYKKIKNTSKFKTIRISNARNKCLEILDKLKHIDYHFVIDCNKINCMEWNINIFKKYLKEDTWDCLSFNRWKYYDIWALMYENIYHHCWGYNSRNICKKVIKVTKNDIKKKLSELKNNELFPCLSAFNGLAIYRTKKFKGIKYDGEYKNLKTIISDEQRDKTLNFLKNKWCLRDKKLEINENKVESCEHLFYHLSAIKENNCRIRISKFSKD</sequence>
<dbReference type="AlphaFoldDB" id="A0A6C0J3P6"/>